<evidence type="ECO:0000313" key="3">
    <source>
        <dbReference type="Proteomes" id="UP001138500"/>
    </source>
</evidence>
<dbReference type="EMBL" id="RIBY02001945">
    <property type="protein sequence ID" value="KAH9826859.1"/>
    <property type="molecule type" value="Genomic_DNA"/>
</dbReference>
<evidence type="ECO:0000313" key="2">
    <source>
        <dbReference type="EMBL" id="KAH9826859.1"/>
    </source>
</evidence>
<keyword evidence="3" id="KW-1185">Reference proteome</keyword>
<protein>
    <submittedName>
        <fullName evidence="2">Uncharacterized protein</fullName>
    </submittedName>
</protein>
<accession>A0A9W7SQP1</accession>
<feature type="region of interest" description="Disordered" evidence="1">
    <location>
        <begin position="66"/>
        <end position="85"/>
    </location>
</feature>
<organism evidence="2 3">
    <name type="scientific">Teratosphaeria destructans</name>
    <dbReference type="NCBI Taxonomy" id="418781"/>
    <lineage>
        <taxon>Eukaryota</taxon>
        <taxon>Fungi</taxon>
        <taxon>Dikarya</taxon>
        <taxon>Ascomycota</taxon>
        <taxon>Pezizomycotina</taxon>
        <taxon>Dothideomycetes</taxon>
        <taxon>Dothideomycetidae</taxon>
        <taxon>Mycosphaerellales</taxon>
        <taxon>Teratosphaeriaceae</taxon>
        <taxon>Teratosphaeria</taxon>
    </lineage>
</organism>
<gene>
    <name evidence="2" type="ORF">Tdes44962_MAKER03245</name>
</gene>
<comment type="caution">
    <text evidence="2">The sequence shown here is derived from an EMBL/GenBank/DDBJ whole genome shotgun (WGS) entry which is preliminary data.</text>
</comment>
<proteinExistence type="predicted"/>
<feature type="region of interest" description="Disordered" evidence="1">
    <location>
        <begin position="1"/>
        <end position="26"/>
    </location>
</feature>
<reference evidence="2 3" key="1">
    <citation type="journal article" date="2018" name="IMA Fungus">
        <title>IMA Genome-F 10: Nine draft genome sequences of Claviceps purpurea s.lat., including C. arundinis, C. humidiphila, and C. cf. spartinae, pseudomolecules for the pitch canker pathogen Fusarium circinatum, draft genome of Davidsoniella eucalypti, Grosmannia galeiformis, Quambalaria eucalypti, and Teratosphaeria destructans.</title>
        <authorList>
            <person name="Wingfield B.D."/>
            <person name="Liu M."/>
            <person name="Nguyen H.D."/>
            <person name="Lane F.A."/>
            <person name="Morgan S.W."/>
            <person name="De Vos L."/>
            <person name="Wilken P.M."/>
            <person name="Duong T.A."/>
            <person name="Aylward J."/>
            <person name="Coetzee M.P."/>
            <person name="Dadej K."/>
            <person name="De Beer Z.W."/>
            <person name="Findlay W."/>
            <person name="Havenga M."/>
            <person name="Kolarik M."/>
            <person name="Menzies J.G."/>
            <person name="Naidoo K."/>
            <person name="Pochopski O."/>
            <person name="Shoukouhi P."/>
            <person name="Santana Q.C."/>
            <person name="Seifert K.A."/>
            <person name="Soal N."/>
            <person name="Steenkamp E.T."/>
            <person name="Tatham C.T."/>
            <person name="van der Nest M.A."/>
            <person name="Wingfield M.J."/>
        </authorList>
    </citation>
    <scope>NUCLEOTIDE SEQUENCE [LARGE SCALE GENOMIC DNA]</scope>
    <source>
        <strain evidence="2">CMW44962</strain>
    </source>
</reference>
<name>A0A9W7SQP1_9PEZI</name>
<reference evidence="2 3" key="2">
    <citation type="journal article" date="2021" name="Curr. Genet.">
        <title>Genetic response to nitrogen starvation in the aggressive Eucalyptus foliar pathogen Teratosphaeria destructans.</title>
        <authorList>
            <person name="Havenga M."/>
            <person name="Wingfield B.D."/>
            <person name="Wingfield M.J."/>
            <person name="Dreyer L.L."/>
            <person name="Roets F."/>
            <person name="Aylward J."/>
        </authorList>
    </citation>
    <scope>NUCLEOTIDE SEQUENCE [LARGE SCALE GENOMIC DNA]</scope>
    <source>
        <strain evidence="2">CMW44962</strain>
    </source>
</reference>
<feature type="region of interest" description="Disordered" evidence="1">
    <location>
        <begin position="287"/>
        <end position="317"/>
    </location>
</feature>
<sequence>MSQHGRKPGITGDGLERGRNGAYYPTGITNRRNVEATSPWAPKSDNACPDCVAEMGYKRREQLQAAIRPEKSREPSPAYSAATTAQTRDFGSPLIHVPEIIPSEVVAPAPKPSRWLPGWLHGSEHASPFRHDDSTIIQHLNALSPKSTSNEDLITTEDLGDGLDAAIFERHGRLERVVLNRRLGETSTAETLLRLSKNLFAVAQALQNQLEPPSSQKLPVIEVEKPVAFRSNSGSDIRKAPNPYHHAPSEPRSLHYAQWHAAKKSDNQAHVQIASAVHIPTITVENHHPSSPRLIATPDLTPSLRSTPAHGANSDVPLSTPSIPLQHFATNLTSPLQFGPLQNVSTDIRKHPNPYHHAPPEPRSLAFAQWADKGVQAMQQKLKEAAEMEEQKMQEVQQMVKDGFRVERRATLKQAAEWEKQFRRQQASGSAKAGKGIWGIFT</sequence>
<evidence type="ECO:0000256" key="1">
    <source>
        <dbReference type="SAM" id="MobiDB-lite"/>
    </source>
</evidence>
<dbReference type="Proteomes" id="UP001138500">
    <property type="component" value="Unassembled WGS sequence"/>
</dbReference>
<dbReference type="OrthoDB" id="270171at2759"/>
<feature type="region of interest" description="Disordered" evidence="1">
    <location>
        <begin position="232"/>
        <end position="251"/>
    </location>
</feature>
<dbReference type="AlphaFoldDB" id="A0A9W7SQP1"/>